<keyword evidence="3" id="KW-0249">Electron transport</keyword>
<dbReference type="Gene3D" id="3.30.70.20">
    <property type="match status" value="1"/>
</dbReference>
<evidence type="ECO:0000256" key="1">
    <source>
        <dbReference type="ARBA" id="ARBA00022448"/>
    </source>
</evidence>
<evidence type="ECO:0000259" key="6">
    <source>
        <dbReference type="PROSITE" id="PS51379"/>
    </source>
</evidence>
<dbReference type="SUPFAM" id="SSF54862">
    <property type="entry name" value="4Fe-4S ferredoxins"/>
    <property type="match status" value="1"/>
</dbReference>
<keyword evidence="5" id="KW-0411">Iron-sulfur</keyword>
<dbReference type="GO" id="GO:0051536">
    <property type="term" value="F:iron-sulfur cluster binding"/>
    <property type="evidence" value="ECO:0007669"/>
    <property type="project" value="UniProtKB-KW"/>
</dbReference>
<sequence length="83" mass="8854">MSNVDEGVIKGLTVRIDRDLCVGFGDCIDLAPEVFDFDEDGVAFIKEAVDCDQIDQETFLEACSACPVDAITVLNAGGEQLAP</sequence>
<evidence type="ECO:0000256" key="2">
    <source>
        <dbReference type="ARBA" id="ARBA00022723"/>
    </source>
</evidence>
<evidence type="ECO:0000256" key="4">
    <source>
        <dbReference type="ARBA" id="ARBA00023004"/>
    </source>
</evidence>
<keyword evidence="1" id="KW-0813">Transport</keyword>
<dbReference type="PRINTS" id="PR00352">
    <property type="entry name" value="3FE4SFRDOXIN"/>
</dbReference>
<accession>A0A382SSA8</accession>
<dbReference type="GO" id="GO:0009055">
    <property type="term" value="F:electron transfer activity"/>
    <property type="evidence" value="ECO:0007669"/>
    <property type="project" value="InterPro"/>
</dbReference>
<evidence type="ECO:0000313" key="7">
    <source>
        <dbReference type="EMBL" id="SVD11761.1"/>
    </source>
</evidence>
<dbReference type="InterPro" id="IPR017896">
    <property type="entry name" value="4Fe4S_Fe-S-bd"/>
</dbReference>
<organism evidence="7">
    <name type="scientific">marine metagenome</name>
    <dbReference type="NCBI Taxonomy" id="408172"/>
    <lineage>
        <taxon>unclassified sequences</taxon>
        <taxon>metagenomes</taxon>
        <taxon>ecological metagenomes</taxon>
    </lineage>
</organism>
<evidence type="ECO:0000256" key="3">
    <source>
        <dbReference type="ARBA" id="ARBA00022982"/>
    </source>
</evidence>
<name>A0A382SSA8_9ZZZZ</name>
<dbReference type="Pfam" id="PF13459">
    <property type="entry name" value="Fer4_15"/>
    <property type="match status" value="1"/>
</dbReference>
<keyword evidence="4" id="KW-0408">Iron</keyword>
<protein>
    <recommendedName>
        <fullName evidence="6">4Fe-4S ferredoxin-type domain-containing protein</fullName>
    </recommendedName>
</protein>
<reference evidence="7" key="1">
    <citation type="submission" date="2018-05" db="EMBL/GenBank/DDBJ databases">
        <authorList>
            <person name="Lanie J.A."/>
            <person name="Ng W.-L."/>
            <person name="Kazmierczak K.M."/>
            <person name="Andrzejewski T.M."/>
            <person name="Davidsen T.M."/>
            <person name="Wayne K.J."/>
            <person name="Tettelin H."/>
            <person name="Glass J.I."/>
            <person name="Rusch D."/>
            <person name="Podicherti R."/>
            <person name="Tsui H.-C.T."/>
            <person name="Winkler M.E."/>
        </authorList>
    </citation>
    <scope>NUCLEOTIDE SEQUENCE</scope>
</reference>
<dbReference type="EMBL" id="UINC01130601">
    <property type="protein sequence ID" value="SVD11761.1"/>
    <property type="molecule type" value="Genomic_DNA"/>
</dbReference>
<evidence type="ECO:0000256" key="5">
    <source>
        <dbReference type="ARBA" id="ARBA00023014"/>
    </source>
</evidence>
<dbReference type="GO" id="GO:0005506">
    <property type="term" value="F:iron ion binding"/>
    <property type="evidence" value="ECO:0007669"/>
    <property type="project" value="InterPro"/>
</dbReference>
<dbReference type="PANTHER" id="PTHR36923">
    <property type="entry name" value="FERREDOXIN"/>
    <property type="match status" value="1"/>
</dbReference>
<feature type="domain" description="4Fe-4S ferredoxin-type" evidence="6">
    <location>
        <begin position="12"/>
        <end position="40"/>
    </location>
</feature>
<dbReference type="InterPro" id="IPR051269">
    <property type="entry name" value="Fe-S_cluster_ET"/>
</dbReference>
<dbReference type="InterPro" id="IPR001080">
    <property type="entry name" value="3Fe4S_ferredoxin"/>
</dbReference>
<dbReference type="PROSITE" id="PS51379">
    <property type="entry name" value="4FE4S_FER_2"/>
    <property type="match status" value="1"/>
</dbReference>
<dbReference type="PANTHER" id="PTHR36923:SF3">
    <property type="entry name" value="FERREDOXIN"/>
    <property type="match status" value="1"/>
</dbReference>
<gene>
    <name evidence="7" type="ORF">METZ01_LOCUS364615</name>
</gene>
<dbReference type="AlphaFoldDB" id="A0A382SSA8"/>
<proteinExistence type="predicted"/>
<keyword evidence="2" id="KW-0479">Metal-binding</keyword>